<feature type="domain" description="Putative zinc-finger" evidence="3">
    <location>
        <begin position="581"/>
        <end position="600"/>
    </location>
</feature>
<reference evidence="7" key="1">
    <citation type="submission" date="2016-04" db="UniProtKB">
        <authorList>
            <consortium name="WormBaseParasite"/>
        </authorList>
    </citation>
    <scope>IDENTIFICATION</scope>
</reference>
<dbReference type="InterPro" id="IPR039278">
    <property type="entry name" value="Red1"/>
</dbReference>
<dbReference type="PANTHER" id="PTHR21563:SF3">
    <property type="entry name" value="ZINC FINGER C3H1 DOMAIN-CONTAINING PROTEIN"/>
    <property type="match status" value="1"/>
</dbReference>
<dbReference type="STRING" id="318479.A0A158Q5N0"/>
<dbReference type="PANTHER" id="PTHR21563">
    <property type="entry name" value="ZINC FINGER C3H1 DOMAIN-CONTAINING PROTEIN"/>
    <property type="match status" value="1"/>
</dbReference>
<evidence type="ECO:0000313" key="7">
    <source>
        <dbReference type="WBParaSite" id="DME_0000779801-mRNA-1"/>
    </source>
</evidence>
<evidence type="ECO:0000256" key="1">
    <source>
        <dbReference type="SAM" id="Coils"/>
    </source>
</evidence>
<evidence type="ECO:0000256" key="2">
    <source>
        <dbReference type="SAM" id="MobiDB-lite"/>
    </source>
</evidence>
<dbReference type="GO" id="GO:0000178">
    <property type="term" value="C:exosome (RNase complex)"/>
    <property type="evidence" value="ECO:0007669"/>
    <property type="project" value="TreeGrafter"/>
</dbReference>
<dbReference type="AlphaFoldDB" id="A0A158Q5N0"/>
<feature type="compositionally biased region" description="Acidic residues" evidence="2">
    <location>
        <begin position="13"/>
        <end position="32"/>
    </location>
</feature>
<proteinExistence type="predicted"/>
<evidence type="ECO:0000259" key="3">
    <source>
        <dbReference type="Pfam" id="PF10650"/>
    </source>
</evidence>
<gene>
    <name evidence="4" type="ORF">DME_LOCUS10168</name>
</gene>
<keyword evidence="1" id="KW-0175">Coiled coil</keyword>
<feature type="coiled-coil region" evidence="1">
    <location>
        <begin position="192"/>
        <end position="270"/>
    </location>
</feature>
<protein>
    <submittedName>
        <fullName evidence="7">Zf-C3H1 domain-containing protein</fullName>
    </submittedName>
</protein>
<dbReference type="GO" id="GO:0005634">
    <property type="term" value="C:nucleus"/>
    <property type="evidence" value="ECO:0007669"/>
    <property type="project" value="TreeGrafter"/>
</dbReference>
<dbReference type="WBParaSite" id="DME_0000779801-mRNA-1">
    <property type="protein sequence ID" value="DME_0000779801-mRNA-1"/>
    <property type="gene ID" value="DME_0000779801"/>
</dbReference>
<evidence type="ECO:0000313" key="6">
    <source>
        <dbReference type="Proteomes" id="UP000274756"/>
    </source>
</evidence>
<evidence type="ECO:0000313" key="4">
    <source>
        <dbReference type="EMBL" id="VDN60195.1"/>
    </source>
</evidence>
<reference evidence="4 6" key="2">
    <citation type="submission" date="2018-11" db="EMBL/GenBank/DDBJ databases">
        <authorList>
            <consortium name="Pathogen Informatics"/>
        </authorList>
    </citation>
    <scope>NUCLEOTIDE SEQUENCE [LARGE SCALE GENOMIC DNA]</scope>
</reference>
<dbReference type="InterPro" id="IPR019607">
    <property type="entry name" value="Putative_zinc-finger_domain"/>
</dbReference>
<keyword evidence="6" id="KW-1185">Reference proteome</keyword>
<dbReference type="Pfam" id="PF10650">
    <property type="entry name" value="zf-C3H1"/>
    <property type="match status" value="1"/>
</dbReference>
<dbReference type="EMBL" id="UYYG01001205">
    <property type="protein sequence ID" value="VDN60195.1"/>
    <property type="molecule type" value="Genomic_DNA"/>
</dbReference>
<organism evidence="5 7">
    <name type="scientific">Dracunculus medinensis</name>
    <name type="common">Guinea worm</name>
    <dbReference type="NCBI Taxonomy" id="318479"/>
    <lineage>
        <taxon>Eukaryota</taxon>
        <taxon>Metazoa</taxon>
        <taxon>Ecdysozoa</taxon>
        <taxon>Nematoda</taxon>
        <taxon>Chromadorea</taxon>
        <taxon>Rhabditida</taxon>
        <taxon>Spirurina</taxon>
        <taxon>Dracunculoidea</taxon>
        <taxon>Dracunculidae</taxon>
        <taxon>Dracunculus</taxon>
    </lineage>
</organism>
<name>A0A158Q5N0_DRAME</name>
<dbReference type="OrthoDB" id="5838988at2759"/>
<dbReference type="Proteomes" id="UP000038040">
    <property type="component" value="Unplaced"/>
</dbReference>
<evidence type="ECO:0000313" key="5">
    <source>
        <dbReference type="Proteomes" id="UP000038040"/>
    </source>
</evidence>
<dbReference type="Proteomes" id="UP000274756">
    <property type="component" value="Unassembled WGS sequence"/>
</dbReference>
<accession>A0A158Q5N0</accession>
<sequence>MPQKRFELLEDGEIFDGDDSDGDGEFVDEEEISSSRPMNSIGSNKVAVISTGVEDENEVDRIINEFRQELLQQCKNQIPEEKQDVGIDSEMVDSEEDENTLRRAAIISCKKNNVLNDDNCDVEEGEIIENGRDHHNWDKLLHDTRMEIEAKATDKGKICGDNYEQLAMEIVDSDDEKQDNSMNISSKQNSEMVIAKEQSTDHEDEAEKLRAALLEQLNQNQNSMRKENEVDDIGHVSSRRYFSAVERQKLKELEKSIEGEKIEIRNIENRLYRKDSERIYICQKRERLLEQLENYSYQIGLVEGKVFSLRNDLKSAQGRLYNLKKKYAVVKADLADKITERKLKKTGERRSEFGKYTTANVRKRKRVGSNEIPQDNGSMMVYPEQISHDHSLPKTVPSSHSFNAALSSSADKVNECSDMIFNENPVHSSVIENLGNFQESNLTFDSEKTGVTEETFSKYAFMKSTTESFDEMAIGTGGDTSQANENIFSYCPSDERETNQLVQPNSTRNHYCVAGNEKNRLKQKKQIVTSEENGLDCEEISSELENNPLFMFNGYRLCSTFPYEFIHHKSISNKIDPLRPLCPYELFGICKDHECVWQHVEDYIISDEELICGVIAHYPALCPPDKSFYIGRFAAEYAKELLENSSQTVGEIIRNMLNSVPSSNRKIIPCEMIARCNLPKDFCDEENANVVYEVPEAFKKLILSNDVLI</sequence>
<feature type="region of interest" description="Disordered" evidence="2">
    <location>
        <begin position="13"/>
        <end position="40"/>
    </location>
</feature>